<sequence>MVSFRTLTAAAAFLAPALAVGLTPAELVSSIQALTQKAGSIKTVNAEGVTKTVTDTAGTLLGSVTHFNGDITDLTHKVTAMAPIPAGVDADNVFDAYEEFLGAAGPVVTLVQSTLGELLGGVLGLREVGDVVDTASNTIGPLLTPALRVTHININGLGAAIVTVVNSHATDIHTETNNLLTTIDGVLKTVEGAAGAN</sequence>
<dbReference type="Proteomes" id="UP001302676">
    <property type="component" value="Unassembled WGS sequence"/>
</dbReference>
<accession>A0AAN6V1V1</accession>
<dbReference type="RefSeq" id="XP_062636575.1">
    <property type="nucleotide sequence ID" value="XM_062780931.1"/>
</dbReference>
<comment type="caution">
    <text evidence="2">The sequence shown here is derived from an EMBL/GenBank/DDBJ whole genome shotgun (WGS) entry which is preliminary data.</text>
</comment>
<evidence type="ECO:0000313" key="2">
    <source>
        <dbReference type="EMBL" id="KAK4143204.1"/>
    </source>
</evidence>
<proteinExistence type="predicted"/>
<gene>
    <name evidence="2" type="ORF">C8A04DRAFT_29228</name>
</gene>
<protein>
    <submittedName>
        <fullName evidence="2">Uncharacterized protein</fullName>
    </submittedName>
</protein>
<keyword evidence="3" id="KW-1185">Reference proteome</keyword>
<dbReference type="EMBL" id="MU853589">
    <property type="protein sequence ID" value="KAK4143204.1"/>
    <property type="molecule type" value="Genomic_DNA"/>
</dbReference>
<dbReference type="AlphaFoldDB" id="A0AAN6V1V1"/>
<dbReference type="GeneID" id="87817544"/>
<feature type="signal peptide" evidence="1">
    <location>
        <begin position="1"/>
        <end position="19"/>
    </location>
</feature>
<reference evidence="2" key="1">
    <citation type="journal article" date="2023" name="Mol. Phylogenet. Evol.">
        <title>Genome-scale phylogeny and comparative genomics of the fungal order Sordariales.</title>
        <authorList>
            <person name="Hensen N."/>
            <person name="Bonometti L."/>
            <person name="Westerberg I."/>
            <person name="Brannstrom I.O."/>
            <person name="Guillou S."/>
            <person name="Cros-Aarteil S."/>
            <person name="Calhoun S."/>
            <person name="Haridas S."/>
            <person name="Kuo A."/>
            <person name="Mondo S."/>
            <person name="Pangilinan J."/>
            <person name="Riley R."/>
            <person name="LaButti K."/>
            <person name="Andreopoulos B."/>
            <person name="Lipzen A."/>
            <person name="Chen C."/>
            <person name="Yan M."/>
            <person name="Daum C."/>
            <person name="Ng V."/>
            <person name="Clum A."/>
            <person name="Steindorff A."/>
            <person name="Ohm R.A."/>
            <person name="Martin F."/>
            <person name="Silar P."/>
            <person name="Natvig D.O."/>
            <person name="Lalanne C."/>
            <person name="Gautier V."/>
            <person name="Ament-Velasquez S.L."/>
            <person name="Kruys A."/>
            <person name="Hutchinson M.I."/>
            <person name="Powell A.J."/>
            <person name="Barry K."/>
            <person name="Miller A.N."/>
            <person name="Grigoriev I.V."/>
            <person name="Debuchy R."/>
            <person name="Gladieux P."/>
            <person name="Hiltunen Thoren M."/>
            <person name="Johannesson H."/>
        </authorList>
    </citation>
    <scope>NUCLEOTIDE SEQUENCE</scope>
    <source>
        <strain evidence="2">CBS 141.50</strain>
    </source>
</reference>
<keyword evidence="1" id="KW-0732">Signal</keyword>
<name>A0AAN6V1V1_9PEZI</name>
<reference evidence="2" key="2">
    <citation type="submission" date="2023-05" db="EMBL/GenBank/DDBJ databases">
        <authorList>
            <consortium name="Lawrence Berkeley National Laboratory"/>
            <person name="Steindorff A."/>
            <person name="Hensen N."/>
            <person name="Bonometti L."/>
            <person name="Westerberg I."/>
            <person name="Brannstrom I.O."/>
            <person name="Guillou S."/>
            <person name="Cros-Aarteil S."/>
            <person name="Calhoun S."/>
            <person name="Haridas S."/>
            <person name="Kuo A."/>
            <person name="Mondo S."/>
            <person name="Pangilinan J."/>
            <person name="Riley R."/>
            <person name="Labutti K."/>
            <person name="Andreopoulos B."/>
            <person name="Lipzen A."/>
            <person name="Chen C."/>
            <person name="Yanf M."/>
            <person name="Daum C."/>
            <person name="Ng V."/>
            <person name="Clum A."/>
            <person name="Ohm R."/>
            <person name="Martin F."/>
            <person name="Silar P."/>
            <person name="Natvig D."/>
            <person name="Lalanne C."/>
            <person name="Gautier V."/>
            <person name="Ament-Velasquez S.L."/>
            <person name="Kruys A."/>
            <person name="Hutchinson M.I."/>
            <person name="Powell A.J."/>
            <person name="Barry K."/>
            <person name="Miller A.N."/>
            <person name="Grigoriev I.V."/>
            <person name="Debuchy R."/>
            <person name="Gladieux P."/>
            <person name="Thoren M.H."/>
            <person name="Johannesson H."/>
        </authorList>
    </citation>
    <scope>NUCLEOTIDE SEQUENCE</scope>
    <source>
        <strain evidence="2">CBS 141.50</strain>
    </source>
</reference>
<evidence type="ECO:0000256" key="1">
    <source>
        <dbReference type="SAM" id="SignalP"/>
    </source>
</evidence>
<feature type="chain" id="PRO_5043045976" evidence="1">
    <location>
        <begin position="20"/>
        <end position="197"/>
    </location>
</feature>
<organism evidence="2 3">
    <name type="scientific">Dichotomopilus funicola</name>
    <dbReference type="NCBI Taxonomy" id="1934379"/>
    <lineage>
        <taxon>Eukaryota</taxon>
        <taxon>Fungi</taxon>
        <taxon>Dikarya</taxon>
        <taxon>Ascomycota</taxon>
        <taxon>Pezizomycotina</taxon>
        <taxon>Sordariomycetes</taxon>
        <taxon>Sordariomycetidae</taxon>
        <taxon>Sordariales</taxon>
        <taxon>Chaetomiaceae</taxon>
        <taxon>Dichotomopilus</taxon>
    </lineage>
</organism>
<evidence type="ECO:0000313" key="3">
    <source>
        <dbReference type="Proteomes" id="UP001302676"/>
    </source>
</evidence>